<protein>
    <submittedName>
        <fullName evidence="2">Protein containing CheW-like domain</fullName>
    </submittedName>
</protein>
<dbReference type="STRING" id="247633.GP2143_16426"/>
<keyword evidence="3" id="KW-1185">Reference proteome</keyword>
<dbReference type="EMBL" id="AAVT01000001">
    <property type="protein sequence ID" value="EAW32859.1"/>
    <property type="molecule type" value="Genomic_DNA"/>
</dbReference>
<name>A0Y9Q5_9GAMM</name>
<dbReference type="eggNOG" id="COG0835">
    <property type="taxonomic scope" value="Bacteria"/>
</dbReference>
<dbReference type="InterPro" id="IPR036061">
    <property type="entry name" value="CheW-like_dom_sf"/>
</dbReference>
<dbReference type="GO" id="GO:0007165">
    <property type="term" value="P:signal transduction"/>
    <property type="evidence" value="ECO:0007669"/>
    <property type="project" value="InterPro"/>
</dbReference>
<organism evidence="2 3">
    <name type="scientific">marine gamma proteobacterium HTCC2143</name>
    <dbReference type="NCBI Taxonomy" id="247633"/>
    <lineage>
        <taxon>Bacteria</taxon>
        <taxon>Pseudomonadati</taxon>
        <taxon>Pseudomonadota</taxon>
        <taxon>Gammaproteobacteria</taxon>
        <taxon>Cellvibrionales</taxon>
        <taxon>Spongiibacteraceae</taxon>
        <taxon>BD1-7 clade</taxon>
    </lineage>
</organism>
<gene>
    <name evidence="2" type="ORF">GP2143_16426</name>
</gene>
<sequence>MIAEVRTTADSNELATLLIPMADRQLVLPNVAVAEIIAFIEPVSMSHMPDWFLGTFSWRNIDIPLVSFEIINQDREIPATRDRRIAVLNGFVNSELLPFCGVVTAGVPRLMRVNAGEVAIDEHSVPGPSESARVLVSGEPAIIPNIEYIQKQILTVI</sequence>
<dbReference type="Proteomes" id="UP000004931">
    <property type="component" value="Unassembled WGS sequence"/>
</dbReference>
<dbReference type="InterPro" id="IPR002545">
    <property type="entry name" value="CheW-lke_dom"/>
</dbReference>
<reference evidence="2 3" key="1">
    <citation type="journal article" date="2010" name="J. Bacteriol.">
        <title>Genome sequence of the oligotrophic marine Gammaproteobacterium HTCC2143, isolated from the Oregon Coast.</title>
        <authorList>
            <person name="Oh H.M."/>
            <person name="Kang I."/>
            <person name="Ferriera S."/>
            <person name="Giovannoni S.J."/>
            <person name="Cho J.C."/>
        </authorList>
    </citation>
    <scope>NUCLEOTIDE SEQUENCE [LARGE SCALE GENOMIC DNA]</scope>
    <source>
        <strain evidence="2 3">HTCC2143</strain>
    </source>
</reference>
<dbReference type="OrthoDB" id="5765252at2"/>
<evidence type="ECO:0000259" key="1">
    <source>
        <dbReference type="Pfam" id="PF01584"/>
    </source>
</evidence>
<proteinExistence type="predicted"/>
<evidence type="ECO:0000313" key="2">
    <source>
        <dbReference type="EMBL" id="EAW32859.1"/>
    </source>
</evidence>
<feature type="domain" description="CheW-like" evidence="1">
    <location>
        <begin position="17"/>
        <end position="119"/>
    </location>
</feature>
<comment type="caution">
    <text evidence="2">The sequence shown here is derived from an EMBL/GenBank/DDBJ whole genome shotgun (WGS) entry which is preliminary data.</text>
</comment>
<evidence type="ECO:0000313" key="3">
    <source>
        <dbReference type="Proteomes" id="UP000004931"/>
    </source>
</evidence>
<dbReference type="SUPFAM" id="SSF50341">
    <property type="entry name" value="CheW-like"/>
    <property type="match status" value="1"/>
</dbReference>
<dbReference type="Pfam" id="PF01584">
    <property type="entry name" value="CheW"/>
    <property type="match status" value="1"/>
</dbReference>
<dbReference type="AlphaFoldDB" id="A0Y9Q5"/>
<dbReference type="GO" id="GO:0006935">
    <property type="term" value="P:chemotaxis"/>
    <property type="evidence" value="ECO:0007669"/>
    <property type="project" value="InterPro"/>
</dbReference>
<accession>A0Y9Q5</accession>